<organism evidence="1 2">
    <name type="scientific">Alistipes intestinihominis</name>
    <dbReference type="NCBI Taxonomy" id="3133172"/>
    <lineage>
        <taxon>Bacteria</taxon>
        <taxon>Pseudomonadati</taxon>
        <taxon>Bacteroidota</taxon>
        <taxon>Bacteroidia</taxon>
        <taxon>Bacteroidales</taxon>
        <taxon>Rikenellaceae</taxon>
        <taxon>Alistipes</taxon>
    </lineage>
</organism>
<proteinExistence type="predicted"/>
<dbReference type="RefSeq" id="WP_276715116.1">
    <property type="nucleotide sequence ID" value="NZ_JBBMFL010000002.1"/>
</dbReference>
<dbReference type="EMBL" id="JBBMFL010000002">
    <property type="protein sequence ID" value="MEQ2543731.1"/>
    <property type="molecule type" value="Genomic_DNA"/>
</dbReference>
<keyword evidence="2" id="KW-1185">Reference proteome</keyword>
<accession>A0ABV1GU42</accession>
<gene>
    <name evidence="1" type="ORF">WMO46_02050</name>
</gene>
<evidence type="ECO:0000313" key="1">
    <source>
        <dbReference type="EMBL" id="MEQ2543731.1"/>
    </source>
</evidence>
<reference evidence="1 2" key="1">
    <citation type="submission" date="2024-03" db="EMBL/GenBank/DDBJ databases">
        <title>Human intestinal bacterial collection.</title>
        <authorList>
            <person name="Pauvert C."/>
            <person name="Hitch T.C.A."/>
            <person name="Clavel T."/>
        </authorList>
    </citation>
    <scope>NUCLEOTIDE SEQUENCE [LARGE SCALE GENOMIC DNA]</scope>
    <source>
        <strain evidence="1 2">CLA-KB-H122</strain>
    </source>
</reference>
<comment type="caution">
    <text evidence="1">The sequence shown here is derived from an EMBL/GenBank/DDBJ whole genome shotgun (WGS) entry which is preliminary data.</text>
</comment>
<sequence>MKNISLGYTLPQKWMSKIHVKSLRFAVTLTDFFTHSHFPEGWDPEVGTTGYPITKSVLFSAQLKF</sequence>
<evidence type="ECO:0000313" key="2">
    <source>
        <dbReference type="Proteomes" id="UP001460202"/>
    </source>
</evidence>
<evidence type="ECO:0008006" key="3">
    <source>
        <dbReference type="Google" id="ProtNLM"/>
    </source>
</evidence>
<dbReference type="Proteomes" id="UP001460202">
    <property type="component" value="Unassembled WGS sequence"/>
</dbReference>
<protein>
    <recommendedName>
        <fullName evidence="3">TonB-dependent receptor</fullName>
    </recommendedName>
</protein>
<name>A0ABV1GU42_9BACT</name>